<accession>A0A1T4Y6Q0</accession>
<dbReference type="Proteomes" id="UP000190027">
    <property type="component" value="Unassembled WGS sequence"/>
</dbReference>
<evidence type="ECO:0000313" key="2">
    <source>
        <dbReference type="Proteomes" id="UP000190027"/>
    </source>
</evidence>
<gene>
    <name evidence="1" type="ORF">SAMN02745704_02794</name>
</gene>
<sequence>MKVVEGQLPMWEFFSKMSNLSDSYTSESFRVYIKRVAQSQKQYADVLPRWIQAKPIVNQDGSVSSQFIDHFQDEGRIVQART</sequence>
<protein>
    <submittedName>
        <fullName evidence="1">Uncharacterized protein</fullName>
    </submittedName>
</protein>
<evidence type="ECO:0000313" key="1">
    <source>
        <dbReference type="EMBL" id="SKA96935.1"/>
    </source>
</evidence>
<dbReference type="STRING" id="1121449.SAMN02745704_02794"/>
<organism evidence="1 2">
    <name type="scientific">Paucidesulfovibrio gracilis DSM 16080</name>
    <dbReference type="NCBI Taxonomy" id="1121449"/>
    <lineage>
        <taxon>Bacteria</taxon>
        <taxon>Pseudomonadati</taxon>
        <taxon>Thermodesulfobacteriota</taxon>
        <taxon>Desulfovibrionia</taxon>
        <taxon>Desulfovibrionales</taxon>
        <taxon>Desulfovibrionaceae</taxon>
        <taxon>Paucidesulfovibrio</taxon>
    </lineage>
</organism>
<keyword evidence="2" id="KW-1185">Reference proteome</keyword>
<proteinExistence type="predicted"/>
<dbReference type="AlphaFoldDB" id="A0A1T4Y6Q0"/>
<name>A0A1T4Y6Q0_9BACT</name>
<reference evidence="1 2" key="1">
    <citation type="submission" date="2017-02" db="EMBL/GenBank/DDBJ databases">
        <authorList>
            <person name="Peterson S.W."/>
        </authorList>
    </citation>
    <scope>NUCLEOTIDE SEQUENCE [LARGE SCALE GENOMIC DNA]</scope>
    <source>
        <strain evidence="1 2">DSM 16080</strain>
    </source>
</reference>
<dbReference type="EMBL" id="FUYC01000030">
    <property type="protein sequence ID" value="SKA96935.1"/>
    <property type="molecule type" value="Genomic_DNA"/>
</dbReference>